<evidence type="ECO:0000313" key="7">
    <source>
        <dbReference type="EMBL" id="QEW03020.1"/>
    </source>
</evidence>
<feature type="transmembrane region" description="Helical" evidence="5">
    <location>
        <begin position="231"/>
        <end position="251"/>
    </location>
</feature>
<feature type="transmembrane region" description="Helical" evidence="5">
    <location>
        <begin position="65"/>
        <end position="87"/>
    </location>
</feature>
<keyword evidence="3 5" id="KW-1133">Transmembrane helix</keyword>
<dbReference type="Proteomes" id="UP000325516">
    <property type="component" value="Chromosome"/>
</dbReference>
<feature type="transmembrane region" description="Helical" evidence="5">
    <location>
        <begin position="141"/>
        <end position="163"/>
    </location>
</feature>
<evidence type="ECO:0000256" key="1">
    <source>
        <dbReference type="ARBA" id="ARBA00004141"/>
    </source>
</evidence>
<dbReference type="Pfam" id="PF12698">
    <property type="entry name" value="ABC2_membrane_3"/>
    <property type="match status" value="1"/>
</dbReference>
<dbReference type="KEGG" id="mlz:F6J85_07840"/>
<gene>
    <name evidence="7" type="ORF">F6J85_07840</name>
</gene>
<dbReference type="EMBL" id="CP044232">
    <property type="protein sequence ID" value="QEW03020.1"/>
    <property type="molecule type" value="Genomic_DNA"/>
</dbReference>
<evidence type="ECO:0000256" key="5">
    <source>
        <dbReference type="SAM" id="Phobius"/>
    </source>
</evidence>
<dbReference type="InterPro" id="IPR013525">
    <property type="entry name" value="ABC2_TM"/>
</dbReference>
<dbReference type="InterPro" id="IPR052902">
    <property type="entry name" value="ABC-2_transporter"/>
</dbReference>
<evidence type="ECO:0000256" key="4">
    <source>
        <dbReference type="ARBA" id="ARBA00023136"/>
    </source>
</evidence>
<dbReference type="PANTHER" id="PTHR43027:SF1">
    <property type="entry name" value="DOXORUBICIN RESISTANCE ABC TRANSPORTER PERMEASE PROTEIN DRRC-RELATED"/>
    <property type="match status" value="1"/>
</dbReference>
<reference evidence="8" key="1">
    <citation type="submission" date="2019-09" db="EMBL/GenBank/DDBJ databases">
        <title>Mumia zhuanghuii sp. nov. isolated from the intestinal contents of plateau pika (Ochotona curzoniae) in the Qinghai-Tibet plateau of China.</title>
        <authorList>
            <person name="Tian Z."/>
        </authorList>
    </citation>
    <scope>NUCLEOTIDE SEQUENCE [LARGE SCALE GENOMIC DNA]</scope>
    <source>
        <strain evidence="8">L-031</strain>
    </source>
</reference>
<name>A0A5J6L3I8_9MICO</name>
<proteinExistence type="predicted"/>
<dbReference type="GO" id="GO:0016020">
    <property type="term" value="C:membrane"/>
    <property type="evidence" value="ECO:0007669"/>
    <property type="project" value="UniProtKB-SubCell"/>
</dbReference>
<organism evidence="7 8">
    <name type="scientific">Microbacterium lushaniae</name>
    <dbReference type="NCBI Taxonomy" id="2614639"/>
    <lineage>
        <taxon>Bacteria</taxon>
        <taxon>Bacillati</taxon>
        <taxon>Actinomycetota</taxon>
        <taxon>Actinomycetes</taxon>
        <taxon>Micrococcales</taxon>
        <taxon>Microbacteriaceae</taxon>
        <taxon>Microbacterium</taxon>
    </lineage>
</organism>
<feature type="transmembrane region" description="Helical" evidence="5">
    <location>
        <begin position="175"/>
        <end position="196"/>
    </location>
</feature>
<dbReference type="GO" id="GO:0140359">
    <property type="term" value="F:ABC-type transporter activity"/>
    <property type="evidence" value="ECO:0007669"/>
    <property type="project" value="InterPro"/>
</dbReference>
<keyword evidence="2 5" id="KW-0812">Transmembrane</keyword>
<evidence type="ECO:0000256" key="3">
    <source>
        <dbReference type="ARBA" id="ARBA00022989"/>
    </source>
</evidence>
<feature type="transmembrane region" description="Helical" evidence="5">
    <location>
        <begin position="108"/>
        <end position="135"/>
    </location>
</feature>
<keyword evidence="4 5" id="KW-0472">Membrane</keyword>
<comment type="subcellular location">
    <subcellularLocation>
        <location evidence="1">Membrane</location>
        <topology evidence="1">Multi-pass membrane protein</topology>
    </subcellularLocation>
</comment>
<accession>A0A5J6L3I8</accession>
<dbReference type="AlphaFoldDB" id="A0A5J6L3I8"/>
<keyword evidence="8" id="KW-1185">Reference proteome</keyword>
<evidence type="ECO:0000313" key="8">
    <source>
        <dbReference type="Proteomes" id="UP000325516"/>
    </source>
</evidence>
<feature type="transmembrane region" description="Helical" evidence="5">
    <location>
        <begin position="29"/>
        <end position="53"/>
    </location>
</feature>
<feature type="domain" description="ABC-2 type transporter transmembrane" evidence="6">
    <location>
        <begin position="69"/>
        <end position="244"/>
    </location>
</feature>
<evidence type="ECO:0000259" key="6">
    <source>
        <dbReference type="Pfam" id="PF12698"/>
    </source>
</evidence>
<sequence length="257" mass="27262">MTAVAPIRRSQFPELVRTHAREVIRDGRAVLAILVSFIALIALLGGIDLIIAGSMGQPPRILQSGLGLVSVTGFMAVAFVITTVPLVNYRHRGILRQLATTPARRATFLLAHVPIRAAIIFTETVIVIAVALIGGLDASQALPLAFTLLLGAGMILSLGYLLAARMTNPDAALQLSYIVPMLVLVTSGALFPLGIYPPAVRIALSGLPTTWLVDSINAQIGGNAPTLPVGLTWFLMGLLTLVVSCATPRLFRWTKSD</sequence>
<dbReference type="RefSeq" id="WP_150924517.1">
    <property type="nucleotide sequence ID" value="NZ_CP044232.1"/>
</dbReference>
<evidence type="ECO:0000256" key="2">
    <source>
        <dbReference type="ARBA" id="ARBA00022692"/>
    </source>
</evidence>
<dbReference type="PANTHER" id="PTHR43027">
    <property type="entry name" value="DOXORUBICIN RESISTANCE ABC TRANSPORTER PERMEASE PROTEIN DRRC-RELATED"/>
    <property type="match status" value="1"/>
</dbReference>
<protein>
    <submittedName>
        <fullName evidence="7">ABC transporter permease</fullName>
    </submittedName>
</protein>